<dbReference type="Pfam" id="PF13551">
    <property type="entry name" value="HTH_29"/>
    <property type="match status" value="1"/>
</dbReference>
<dbReference type="GO" id="GO:0003677">
    <property type="term" value="F:DNA binding"/>
    <property type="evidence" value="ECO:0007669"/>
    <property type="project" value="UniProtKB-KW"/>
</dbReference>
<evidence type="ECO:0000313" key="3">
    <source>
        <dbReference type="Proteomes" id="UP000077315"/>
    </source>
</evidence>
<dbReference type="AlphaFoldDB" id="A0A167PHZ0"/>
<reference evidence="3" key="1">
    <citation type="submission" date="2015-06" db="EMBL/GenBank/DDBJ databases">
        <title>Expansion of signal transduction pathways in fungi by whole-genome duplication.</title>
        <authorList>
            <consortium name="DOE Joint Genome Institute"/>
            <person name="Corrochano L.M."/>
            <person name="Kuo A."/>
            <person name="Marcet-Houben M."/>
            <person name="Polaino S."/>
            <person name="Salamov A."/>
            <person name="Villalobos J.M."/>
            <person name="Alvarez M.I."/>
            <person name="Avalos J."/>
            <person name="Benito E.P."/>
            <person name="Benoit I."/>
            <person name="Burger G."/>
            <person name="Camino L.P."/>
            <person name="Canovas D."/>
            <person name="Cerda-Olmedo E."/>
            <person name="Cheng J.-F."/>
            <person name="Dominguez A."/>
            <person name="Elias M."/>
            <person name="Eslava A.P."/>
            <person name="Glaser F."/>
            <person name="Grimwood J."/>
            <person name="Gutierrez G."/>
            <person name="Heitman J."/>
            <person name="Henrissat B."/>
            <person name="Iturriaga E.A."/>
            <person name="Lang B.F."/>
            <person name="Lavin J.L."/>
            <person name="Lee S."/>
            <person name="Li W."/>
            <person name="Lindquist E."/>
            <person name="Lopez-Garcia S."/>
            <person name="Luque E.M."/>
            <person name="Marcos A.T."/>
            <person name="Martin J."/>
            <person name="McCluskey K."/>
            <person name="Medina H.R."/>
            <person name="Miralles-Duran A."/>
            <person name="Miyazaki A."/>
            <person name="Munoz-Torres E."/>
            <person name="Oguiza J.A."/>
            <person name="Ohm R."/>
            <person name="Olmedo M."/>
            <person name="Orejas M."/>
            <person name="Ortiz-Castellanos L."/>
            <person name="Pisabarro A.G."/>
            <person name="Rodriguez-Romero J."/>
            <person name="Ruiz-Herrera J."/>
            <person name="Ruiz-Vazquez R."/>
            <person name="Sanz C."/>
            <person name="Schackwitz W."/>
            <person name="Schmutz J."/>
            <person name="Shahriari M."/>
            <person name="Shelest E."/>
            <person name="Silva-Franco F."/>
            <person name="Soanes D."/>
            <person name="Syed K."/>
            <person name="Tagua V.G."/>
            <person name="Talbot N.J."/>
            <person name="Thon M."/>
            <person name="De vries R.P."/>
            <person name="Wiebenga A."/>
            <person name="Yadav J.S."/>
            <person name="Braun E.L."/>
            <person name="Baker S."/>
            <person name="Garre V."/>
            <person name="Horwitz B."/>
            <person name="Torres-Martinez S."/>
            <person name="Idnurm A."/>
            <person name="Herrera-Estrella A."/>
            <person name="Gabaldon T."/>
            <person name="Grigoriev I.V."/>
        </authorList>
    </citation>
    <scope>NUCLEOTIDE SEQUENCE [LARGE SCALE GENOMIC DNA]</scope>
    <source>
        <strain evidence="3">NRRL 1555(-)</strain>
    </source>
</reference>
<proteinExistence type="predicted"/>
<name>A0A167PHZ0_PHYB8</name>
<keyword evidence="3" id="KW-1185">Reference proteome</keyword>
<dbReference type="InParanoid" id="A0A167PHZ0"/>
<gene>
    <name evidence="2" type="ORF">PHYBLDRAFT_141818</name>
</gene>
<dbReference type="VEuPathDB" id="FungiDB:PHYBLDRAFT_141818"/>
<dbReference type="RefSeq" id="XP_018295998.1">
    <property type="nucleotide sequence ID" value="XM_018430678.1"/>
</dbReference>
<feature type="region of interest" description="Disordered" evidence="1">
    <location>
        <begin position="56"/>
        <end position="84"/>
    </location>
</feature>
<dbReference type="GeneID" id="28991584"/>
<dbReference type="InterPro" id="IPR009057">
    <property type="entry name" value="Homeodomain-like_sf"/>
</dbReference>
<dbReference type="InterPro" id="IPR036388">
    <property type="entry name" value="WH-like_DNA-bd_sf"/>
</dbReference>
<protein>
    <submittedName>
        <fullName evidence="2">Homeodomain-like DNA binding domain-containing transcription factor</fullName>
    </submittedName>
</protein>
<dbReference type="SUPFAM" id="SSF46689">
    <property type="entry name" value="Homeodomain-like"/>
    <property type="match status" value="1"/>
</dbReference>
<evidence type="ECO:0000256" key="1">
    <source>
        <dbReference type="SAM" id="MobiDB-lite"/>
    </source>
</evidence>
<dbReference type="Gene3D" id="1.10.10.10">
    <property type="entry name" value="Winged helix-like DNA-binding domain superfamily/Winged helix DNA-binding domain"/>
    <property type="match status" value="1"/>
</dbReference>
<feature type="region of interest" description="Disordered" evidence="1">
    <location>
        <begin position="126"/>
        <end position="148"/>
    </location>
</feature>
<keyword evidence="2" id="KW-0238">DNA-binding</keyword>
<keyword evidence="2" id="KW-0371">Homeobox</keyword>
<dbReference type="EMBL" id="KV440974">
    <property type="protein sequence ID" value="OAD77958.1"/>
    <property type="molecule type" value="Genomic_DNA"/>
</dbReference>
<evidence type="ECO:0000313" key="2">
    <source>
        <dbReference type="EMBL" id="OAD77958.1"/>
    </source>
</evidence>
<sequence>MSKVDKKDTASPPPRRELSEFERGGIIWLSIAEHNPTDISRYMSIPRTTICDTIQRWKNDGTTNTKPRPGRPKKLSVTDERSLSLSVKRNPTETYAYHQASLAAAGVSISKHTVIKYIKENNHKTKIAGIKHQKKEHKKKEKAKAVKT</sequence>
<dbReference type="OrthoDB" id="2446457at2759"/>
<organism evidence="2 3">
    <name type="scientific">Phycomyces blakesleeanus (strain ATCC 8743b / DSM 1359 / FGSC 10004 / NBRC 33097 / NRRL 1555)</name>
    <dbReference type="NCBI Taxonomy" id="763407"/>
    <lineage>
        <taxon>Eukaryota</taxon>
        <taxon>Fungi</taxon>
        <taxon>Fungi incertae sedis</taxon>
        <taxon>Mucoromycota</taxon>
        <taxon>Mucoromycotina</taxon>
        <taxon>Mucoromycetes</taxon>
        <taxon>Mucorales</taxon>
        <taxon>Phycomycetaceae</taxon>
        <taxon>Phycomyces</taxon>
    </lineage>
</organism>
<accession>A0A167PHZ0</accession>
<dbReference type="Proteomes" id="UP000077315">
    <property type="component" value="Unassembled WGS sequence"/>
</dbReference>